<reference evidence="2 3" key="1">
    <citation type="submission" date="2015-10" db="EMBL/GenBank/DDBJ databases">
        <title>Draft genome sequence of Streptomyces caeruleatus NRRL B-24802, type strain for the species Streptomyces caeruleatus.</title>
        <authorList>
            <person name="Ruckert C."/>
            <person name="Winkler A."/>
            <person name="Kalinowski J."/>
            <person name="Kampfer P."/>
            <person name="Glaeser S."/>
        </authorList>
    </citation>
    <scope>NUCLEOTIDE SEQUENCE [LARGE SCALE GENOMIC DNA]</scope>
    <source>
        <strain evidence="2 3">NRRL B-24802</strain>
    </source>
</reference>
<dbReference type="EMBL" id="LMWY01000025">
    <property type="protein sequence ID" value="KUO02054.1"/>
    <property type="molecule type" value="Genomic_DNA"/>
</dbReference>
<dbReference type="STRING" id="661399.AQJ67_22995"/>
<proteinExistence type="predicted"/>
<comment type="caution">
    <text evidence="2">The sequence shown here is derived from an EMBL/GenBank/DDBJ whole genome shotgun (WGS) entry which is preliminary data.</text>
</comment>
<accession>A0A101U0R4</accession>
<dbReference type="AlphaFoldDB" id="A0A101U0R4"/>
<name>A0A101U0R4_9ACTN</name>
<feature type="region of interest" description="Disordered" evidence="1">
    <location>
        <begin position="64"/>
        <end position="85"/>
    </location>
</feature>
<evidence type="ECO:0000313" key="2">
    <source>
        <dbReference type="EMBL" id="KUO02054.1"/>
    </source>
</evidence>
<evidence type="ECO:0000313" key="3">
    <source>
        <dbReference type="Proteomes" id="UP000053429"/>
    </source>
</evidence>
<gene>
    <name evidence="2" type="ORF">AQJ67_22995</name>
</gene>
<sequence length="85" mass="9303">MITMAGDDKELTFAEEIDPDLAKILAEIREYCETMPPEEALDLIDKCRMVVALYRDLWQLDGDAADQTGSGSLEPGGAPEALSSR</sequence>
<organism evidence="2 3">
    <name type="scientific">Streptomyces caeruleatus</name>
    <dbReference type="NCBI Taxonomy" id="661399"/>
    <lineage>
        <taxon>Bacteria</taxon>
        <taxon>Bacillati</taxon>
        <taxon>Actinomycetota</taxon>
        <taxon>Actinomycetes</taxon>
        <taxon>Kitasatosporales</taxon>
        <taxon>Streptomycetaceae</taxon>
        <taxon>Streptomyces</taxon>
    </lineage>
</organism>
<protein>
    <submittedName>
        <fullName evidence="2">Uncharacterized protein</fullName>
    </submittedName>
</protein>
<keyword evidence="3" id="KW-1185">Reference proteome</keyword>
<evidence type="ECO:0000256" key="1">
    <source>
        <dbReference type="SAM" id="MobiDB-lite"/>
    </source>
</evidence>
<dbReference type="Proteomes" id="UP000053429">
    <property type="component" value="Unassembled WGS sequence"/>
</dbReference>